<comment type="caution">
    <text evidence="5">The sequence shown here is derived from an EMBL/GenBank/DDBJ whole genome shotgun (WGS) entry which is preliminary data.</text>
</comment>
<evidence type="ECO:0000259" key="4">
    <source>
        <dbReference type="SMART" id="SM00990"/>
    </source>
</evidence>
<keyword evidence="6" id="KW-1185">Reference proteome</keyword>
<evidence type="ECO:0000256" key="2">
    <source>
        <dbReference type="ARBA" id="ARBA00022722"/>
    </source>
</evidence>
<proteinExistence type="predicted"/>
<dbReference type="GO" id="GO:0016788">
    <property type="term" value="F:hydrolase activity, acting on ester bonds"/>
    <property type="evidence" value="ECO:0007669"/>
    <property type="project" value="InterPro"/>
</dbReference>
<name>A0AAE3E1F5_9FIRM</name>
<dbReference type="InterPro" id="IPR014883">
    <property type="entry name" value="VRR_NUC"/>
</dbReference>
<evidence type="ECO:0000256" key="3">
    <source>
        <dbReference type="ARBA" id="ARBA00022801"/>
    </source>
</evidence>
<feature type="domain" description="VRR-NUC" evidence="4">
    <location>
        <begin position="1"/>
        <end position="81"/>
    </location>
</feature>
<dbReference type="SMART" id="SM00990">
    <property type="entry name" value="VRR_NUC"/>
    <property type="match status" value="1"/>
</dbReference>
<comment type="cofactor">
    <cofactor evidence="1">
        <name>Mg(2+)</name>
        <dbReference type="ChEBI" id="CHEBI:18420"/>
    </cofactor>
</comment>
<dbReference type="InterPro" id="IPR011856">
    <property type="entry name" value="tRNA_endonuc-like_dom_sf"/>
</dbReference>
<evidence type="ECO:0000256" key="1">
    <source>
        <dbReference type="ARBA" id="ARBA00001946"/>
    </source>
</evidence>
<dbReference type="Gene3D" id="3.40.1350.10">
    <property type="match status" value="1"/>
</dbReference>
<dbReference type="GO" id="GO:0003676">
    <property type="term" value="F:nucleic acid binding"/>
    <property type="evidence" value="ECO:0007669"/>
    <property type="project" value="InterPro"/>
</dbReference>
<organism evidence="5 6">
    <name type="scientific">Hominilimicola fabiformis</name>
    <dbReference type="NCBI Taxonomy" id="2885356"/>
    <lineage>
        <taxon>Bacteria</taxon>
        <taxon>Bacillati</taxon>
        <taxon>Bacillota</taxon>
        <taxon>Clostridia</taxon>
        <taxon>Eubacteriales</taxon>
        <taxon>Oscillospiraceae</taxon>
        <taxon>Hominilimicola</taxon>
    </lineage>
</organism>
<evidence type="ECO:0000313" key="5">
    <source>
        <dbReference type="EMBL" id="MCC2211766.1"/>
    </source>
</evidence>
<dbReference type="EMBL" id="JAJEQM010000025">
    <property type="protein sequence ID" value="MCC2211766.1"/>
    <property type="molecule type" value="Genomic_DNA"/>
</dbReference>
<gene>
    <name evidence="5" type="ORF">LKE05_13340</name>
</gene>
<dbReference type="Proteomes" id="UP001198242">
    <property type="component" value="Unassembled WGS sequence"/>
</dbReference>
<evidence type="ECO:0000313" key="6">
    <source>
        <dbReference type="Proteomes" id="UP001198242"/>
    </source>
</evidence>
<protein>
    <submittedName>
        <fullName evidence="5">VRR-NUC domain-containing protein</fullName>
    </submittedName>
</protein>
<dbReference type="GO" id="GO:0004518">
    <property type="term" value="F:nuclease activity"/>
    <property type="evidence" value="ECO:0007669"/>
    <property type="project" value="UniProtKB-KW"/>
</dbReference>
<keyword evidence="3" id="KW-0378">Hydrolase</keyword>
<accession>A0AAE3E1F5</accession>
<dbReference type="AlphaFoldDB" id="A0AAE3E1F5"/>
<keyword evidence="2" id="KW-0540">Nuclease</keyword>
<reference evidence="5 6" key="1">
    <citation type="submission" date="2021-10" db="EMBL/GenBank/DDBJ databases">
        <title>Anaerobic single-cell dispensing facilitates the cultivation of human gut bacteria.</title>
        <authorList>
            <person name="Afrizal A."/>
        </authorList>
    </citation>
    <scope>NUCLEOTIDE SEQUENCE [LARGE SCALE GENOMIC DNA]</scope>
    <source>
        <strain evidence="5 6">CLA-AA-H232</strain>
    </source>
</reference>
<dbReference type="RefSeq" id="WP_308457159.1">
    <property type="nucleotide sequence ID" value="NZ_JAJEQM010000025.1"/>
</dbReference>
<sequence length="93" mass="10532">MREKEIEKMLVNAVKIHGGLALKFVSPNFNGMPDRLILLPFGKIAFAEMKAPGRKMRSIQIKRKRQLESLGFSVYCIDGTEQIGGVLDEIEQR</sequence>